<evidence type="ECO:0000256" key="4">
    <source>
        <dbReference type="ARBA" id="ARBA00022656"/>
    </source>
</evidence>
<evidence type="ECO:0000256" key="2">
    <source>
        <dbReference type="ARBA" id="ARBA00004613"/>
    </source>
</evidence>
<dbReference type="PROSITE" id="PS00330">
    <property type="entry name" value="HEMOLYSIN_CALCIUM"/>
    <property type="match status" value="5"/>
</dbReference>
<sequence length="1031" mass="102543">MDVFDGGDGTDIAYAYYTDQTGGIAFDLRNVAGNSAITQDGADYGSFISIERVIFRGGSGNDVVHGGGTLDTLVGNAGDDVLDGWYGNDTLSGGLGNDTLIGGEGLDTATYVNSTAGVTVDLRIQGEGNAQNTGGEGTDTLIGIEYLTGSNFGDTLRGNDDFNLLIDNAVSGPAGQSDSLFGYGGNDSILVTRGTTNVATNVTMDGGDGDDLIELRGGTLSTALATYVGGLSTATYLAPGATSNDRNLDTVTVSGGAGNDRVILTGVASATIDAGSGNDLISISMRGASTVNNYRITLGEGADIIQLGVGATAAASTDVATTARTNVVTDFQVGNSGDRFEMTTFLNLGLTGYAQNSNAFASGHLRLVQSGTDLLVQVDRDGSAGVNGFVTVFTISNGYTGGFTAFNFDGFIGSLNLTGFDGDETITGATANDVLNGGAGNDVLVGLAGNDTLDGGSGNDLLRGGTGDDTLIGGEGIDTASYSDAANGVTVDLSLTGPQATGAGSDTLSQLENLTGSAFNDTLKGDAGANVIDGGAGDDLLDGGAGADTLVGGTGDDRYVVDDAGDQVTELADAGRDTVTSSISYALGTNVEDLELTGAALNGTGNELANRITGNGNANVLDGGAGADTLIGGAGDDRYVVDNAGDVVTELAGEGIDMVQSSISYTLTAAVENLQLTGTADLSGTGNDLANSLIGNSGANVLDGGAGADTMAGGGGNDRYFVDNAGDLVTEAANGGLDTVVSSVSYTLSAEVENLELTGAANLNGTGNGLANSLIGNAGANILDGGVGADTMAGGLGNDRYIVDDAGDVVTEGLNAGRDTVVSSVNYSLGTNIEDLVLTGGALTGNGNELANRIEGNGLSNTLHGGAGNDVIIGGNGFDKLYGDGGNDTFVFGAGTPTSGAKGGLAVDVVFDFEQIGNDSLDFGTAKVLSWETFGNINSAEKALGIDLDGSTKLDTKTFTTVVYGDSNGDGVADFAVALLGTKTVTKADFVTATTATAPATSTTMVADVGYHDVSSLSLVGAGSINTVQYL</sequence>
<evidence type="ECO:0000256" key="6">
    <source>
        <dbReference type="ARBA" id="ARBA00023026"/>
    </source>
</evidence>
<dbReference type="InterPro" id="IPR018511">
    <property type="entry name" value="Hemolysin-typ_Ca-bd_CS"/>
</dbReference>
<dbReference type="Gene3D" id="2.160.20.160">
    <property type="match status" value="1"/>
</dbReference>
<keyword evidence="4" id="KW-0800">Toxin</keyword>
<evidence type="ECO:0000313" key="9">
    <source>
        <dbReference type="Proteomes" id="UP001526246"/>
    </source>
</evidence>
<keyword evidence="6" id="KW-0843">Virulence</keyword>
<evidence type="ECO:0000256" key="5">
    <source>
        <dbReference type="ARBA" id="ARBA00022737"/>
    </source>
</evidence>
<dbReference type="PRINTS" id="PR01488">
    <property type="entry name" value="RTXTOXINA"/>
</dbReference>
<dbReference type="PRINTS" id="PR00313">
    <property type="entry name" value="CABNDNGRPT"/>
</dbReference>
<keyword evidence="7" id="KW-0472">Membrane</keyword>
<dbReference type="InterPro" id="IPR050557">
    <property type="entry name" value="RTX_toxin/Mannuronan_C5-epim"/>
</dbReference>
<dbReference type="Proteomes" id="UP001526246">
    <property type="component" value="Unassembled WGS sequence"/>
</dbReference>
<evidence type="ECO:0000313" key="8">
    <source>
        <dbReference type="EMBL" id="MCW3796686.1"/>
    </source>
</evidence>
<evidence type="ECO:0000256" key="1">
    <source>
        <dbReference type="ARBA" id="ARBA00004370"/>
    </source>
</evidence>
<evidence type="ECO:0000256" key="3">
    <source>
        <dbReference type="ARBA" id="ARBA00022525"/>
    </source>
</evidence>
<dbReference type="SUPFAM" id="SSF51120">
    <property type="entry name" value="beta-Roll"/>
    <property type="match status" value="6"/>
</dbReference>
<dbReference type="InterPro" id="IPR011049">
    <property type="entry name" value="Serralysin-like_metalloprot_C"/>
</dbReference>
<evidence type="ECO:0000256" key="7">
    <source>
        <dbReference type="ARBA" id="ARBA00023136"/>
    </source>
</evidence>
<dbReference type="EMBL" id="JAPDOB010000001">
    <property type="protein sequence ID" value="MCW3796686.1"/>
    <property type="molecule type" value="Genomic_DNA"/>
</dbReference>
<dbReference type="InterPro" id="IPR003995">
    <property type="entry name" value="RTX_toxin_determinant-A"/>
</dbReference>
<dbReference type="Pfam" id="PF00353">
    <property type="entry name" value="HemolysinCabind"/>
    <property type="match status" value="8"/>
</dbReference>
<keyword evidence="3" id="KW-0964">Secreted</keyword>
<dbReference type="Gene3D" id="2.150.10.10">
    <property type="entry name" value="Serralysin-like metalloprotease, C-terminal"/>
    <property type="match status" value="7"/>
</dbReference>
<reference evidence="8 9" key="1">
    <citation type="submission" date="2022-10" db="EMBL/GenBank/DDBJ databases">
        <title>Sphingomonas sp.</title>
        <authorList>
            <person name="Jin C."/>
        </authorList>
    </citation>
    <scope>NUCLEOTIDE SEQUENCE [LARGE SCALE GENOMIC DNA]</scope>
    <source>
        <strain evidence="8 9">BN140010</strain>
    </source>
</reference>
<keyword evidence="5" id="KW-0677">Repeat</keyword>
<dbReference type="PANTHER" id="PTHR38340:SF1">
    <property type="entry name" value="S-LAYER PROTEIN"/>
    <property type="match status" value="1"/>
</dbReference>
<gene>
    <name evidence="8" type="ORF">OMW55_02535</name>
</gene>
<comment type="caution">
    <text evidence="8">The sequence shown here is derived from an EMBL/GenBank/DDBJ whole genome shotgun (WGS) entry which is preliminary data.</text>
</comment>
<proteinExistence type="predicted"/>
<dbReference type="InterPro" id="IPR001343">
    <property type="entry name" value="Hemolysn_Ca-bd"/>
</dbReference>
<accession>A0ABT3JC87</accession>
<dbReference type="PANTHER" id="PTHR38340">
    <property type="entry name" value="S-LAYER PROTEIN"/>
    <property type="match status" value="1"/>
</dbReference>
<protein>
    <recommendedName>
        <fullName evidence="10">Calcium-binding protein</fullName>
    </recommendedName>
</protein>
<name>A0ABT3JC87_9SPHN</name>
<keyword evidence="9" id="KW-1185">Reference proteome</keyword>
<organism evidence="8 9">
    <name type="scientific">Sphingomonas arvum</name>
    <dbReference type="NCBI Taxonomy" id="2992113"/>
    <lineage>
        <taxon>Bacteria</taxon>
        <taxon>Pseudomonadati</taxon>
        <taxon>Pseudomonadota</taxon>
        <taxon>Alphaproteobacteria</taxon>
        <taxon>Sphingomonadales</taxon>
        <taxon>Sphingomonadaceae</taxon>
        <taxon>Sphingomonas</taxon>
    </lineage>
</organism>
<evidence type="ECO:0008006" key="10">
    <source>
        <dbReference type="Google" id="ProtNLM"/>
    </source>
</evidence>
<comment type="subcellular location">
    <subcellularLocation>
        <location evidence="1">Membrane</location>
    </subcellularLocation>
    <subcellularLocation>
        <location evidence="2">Secreted</location>
    </subcellularLocation>
</comment>